<evidence type="ECO:0000313" key="3">
    <source>
        <dbReference type="Proteomes" id="UP000815325"/>
    </source>
</evidence>
<name>A0ABQ7GVV0_DUNSA</name>
<evidence type="ECO:0008006" key="4">
    <source>
        <dbReference type="Google" id="ProtNLM"/>
    </source>
</evidence>
<comment type="caution">
    <text evidence="2">The sequence shown here is derived from an EMBL/GenBank/DDBJ whole genome shotgun (WGS) entry which is preliminary data.</text>
</comment>
<protein>
    <recommendedName>
        <fullName evidence="4">Encoded protein</fullName>
    </recommendedName>
</protein>
<feature type="transmembrane region" description="Helical" evidence="1">
    <location>
        <begin position="75"/>
        <end position="94"/>
    </location>
</feature>
<dbReference type="Proteomes" id="UP000815325">
    <property type="component" value="Unassembled WGS sequence"/>
</dbReference>
<sequence>MKMVKLTHWSLVVLFGLNILPTIIARKLALTHTDIVVECFLFRFVDQVQLRALVTERLAQTFALGLFYSSLSMPWPILQAVVINLISLIVGIALDVRNRRTYMQVCSSPAHASNKAKML</sequence>
<evidence type="ECO:0000256" key="1">
    <source>
        <dbReference type="SAM" id="Phobius"/>
    </source>
</evidence>
<dbReference type="EMBL" id="MU069571">
    <property type="protein sequence ID" value="KAF5838647.1"/>
    <property type="molecule type" value="Genomic_DNA"/>
</dbReference>
<gene>
    <name evidence="2" type="ORF">DUNSADRAFT_2482</name>
</gene>
<proteinExistence type="predicted"/>
<keyword evidence="1" id="KW-0472">Membrane</keyword>
<evidence type="ECO:0000313" key="2">
    <source>
        <dbReference type="EMBL" id="KAF5838647.1"/>
    </source>
</evidence>
<accession>A0ABQ7GVV0</accession>
<organism evidence="2 3">
    <name type="scientific">Dunaliella salina</name>
    <name type="common">Green alga</name>
    <name type="synonym">Protococcus salinus</name>
    <dbReference type="NCBI Taxonomy" id="3046"/>
    <lineage>
        <taxon>Eukaryota</taxon>
        <taxon>Viridiplantae</taxon>
        <taxon>Chlorophyta</taxon>
        <taxon>core chlorophytes</taxon>
        <taxon>Chlorophyceae</taxon>
        <taxon>CS clade</taxon>
        <taxon>Chlamydomonadales</taxon>
        <taxon>Dunaliellaceae</taxon>
        <taxon>Dunaliella</taxon>
    </lineage>
</organism>
<keyword evidence="1" id="KW-1133">Transmembrane helix</keyword>
<keyword evidence="1" id="KW-0812">Transmembrane</keyword>
<keyword evidence="3" id="KW-1185">Reference proteome</keyword>
<reference evidence="2" key="1">
    <citation type="submission" date="2017-08" db="EMBL/GenBank/DDBJ databases">
        <authorList>
            <person name="Polle J.E."/>
            <person name="Barry K."/>
            <person name="Cushman J."/>
            <person name="Schmutz J."/>
            <person name="Tran D."/>
            <person name="Hathwaick L.T."/>
            <person name="Yim W.C."/>
            <person name="Jenkins J."/>
            <person name="Mckie-Krisberg Z.M."/>
            <person name="Prochnik S."/>
            <person name="Lindquist E."/>
            <person name="Dockter R.B."/>
            <person name="Adam C."/>
            <person name="Molina H."/>
            <person name="Bunkerborg J."/>
            <person name="Jin E."/>
            <person name="Buchheim M."/>
            <person name="Magnuson J."/>
        </authorList>
    </citation>
    <scope>NUCLEOTIDE SEQUENCE</scope>
    <source>
        <strain evidence="2">CCAP 19/18</strain>
    </source>
</reference>